<dbReference type="PROSITE" id="PS00194">
    <property type="entry name" value="THIOREDOXIN_1"/>
    <property type="match status" value="1"/>
</dbReference>
<dbReference type="InterPro" id="IPR005746">
    <property type="entry name" value="Thioredoxin"/>
</dbReference>
<dbReference type="Gene3D" id="3.40.30.10">
    <property type="entry name" value="Glutaredoxin"/>
    <property type="match status" value="1"/>
</dbReference>
<dbReference type="RefSeq" id="WP_135944846.1">
    <property type="nucleotide sequence ID" value="NZ_BMEI01000002.1"/>
</dbReference>
<dbReference type="Pfam" id="PF14561">
    <property type="entry name" value="TPR_20"/>
    <property type="match status" value="1"/>
</dbReference>
<evidence type="ECO:0000256" key="7">
    <source>
        <dbReference type="SAM" id="MobiDB-lite"/>
    </source>
</evidence>
<dbReference type="Pfam" id="PF00085">
    <property type="entry name" value="Thioredoxin"/>
    <property type="match status" value="1"/>
</dbReference>
<dbReference type="CDD" id="cd02947">
    <property type="entry name" value="TRX_family"/>
    <property type="match status" value="1"/>
</dbReference>
<dbReference type="EMBL" id="SRXV01000002">
    <property type="protein sequence ID" value="TGY93129.1"/>
    <property type="molecule type" value="Genomic_DNA"/>
</dbReference>
<evidence type="ECO:0000313" key="10">
    <source>
        <dbReference type="Proteomes" id="UP000305451"/>
    </source>
</evidence>
<dbReference type="GO" id="GO:0045454">
    <property type="term" value="P:cell redox homeostasis"/>
    <property type="evidence" value="ECO:0007669"/>
    <property type="project" value="TreeGrafter"/>
</dbReference>
<evidence type="ECO:0000256" key="3">
    <source>
        <dbReference type="ARBA" id="ARBA00022982"/>
    </source>
</evidence>
<dbReference type="InterPro" id="IPR013766">
    <property type="entry name" value="Thioredoxin_domain"/>
</dbReference>
<keyword evidence="2" id="KW-0813">Transport</keyword>
<proteinExistence type="inferred from homology"/>
<dbReference type="Gene3D" id="1.25.40.10">
    <property type="entry name" value="Tetratricopeptide repeat domain"/>
    <property type="match status" value="2"/>
</dbReference>
<sequence length="317" mass="33126">MSILGPNGEPQPVPSSTGEDAAPAAASAASLISETTDQNFVQDVVEPSKEVPVLVDFWAPWCGPCRQLGPMLEAAVTKANGAVRLVKINIDENPGIAGQLRIQSIPAVIAFQNGQPVDGFMGALPESQIRDFIARLSGDVNGEEVEQLLERAEAALGQGDLGGAAQDFAAALQMDGDNMTAVAGLARVHLASGDSDQAQAILDQVPEPKKSDPAIASVRAAMELAGESGDAGDLSALQERVTNEPDSAEAHFELGRALIGSGDLDRAARHLLDSIERDREYADGAARQLLLKIFDAAGPTSDVAKSGRRRLSSILFS</sequence>
<dbReference type="NCBIfam" id="TIGR01068">
    <property type="entry name" value="thioredoxin"/>
    <property type="match status" value="1"/>
</dbReference>
<feature type="region of interest" description="Disordered" evidence="7">
    <location>
        <begin position="1"/>
        <end position="29"/>
    </location>
</feature>
<keyword evidence="4" id="KW-1015">Disulfide bond</keyword>
<reference evidence="9 10" key="1">
    <citation type="journal article" date="2013" name="Int. J. Syst. Evol. Microbiol.">
        <title>Marinicauda pacifica gen. nov., sp. nov., a prosthecate alphaproteobacterium of the family Hyphomonadaceae isolated from deep seawater.</title>
        <authorList>
            <person name="Zhang X.Y."/>
            <person name="Li G.W."/>
            <person name="Wang C.S."/>
            <person name="Zhang Y.J."/>
            <person name="Xu X.W."/>
            <person name="Li H."/>
            <person name="Liu A."/>
            <person name="Liu C."/>
            <person name="Xie B.B."/>
            <person name="Qin Q.L."/>
            <person name="Xu Z."/>
            <person name="Chen X.L."/>
            <person name="Zhou B.C."/>
            <person name="Zhang Y.Z."/>
        </authorList>
    </citation>
    <scope>NUCLEOTIDE SEQUENCE [LARGE SCALE GENOMIC DNA]</scope>
    <source>
        <strain evidence="9 10">P-1 km-3</strain>
    </source>
</reference>
<dbReference type="PANTHER" id="PTHR45663:SF11">
    <property type="entry name" value="GEO12009P1"/>
    <property type="match status" value="1"/>
</dbReference>
<keyword evidence="3" id="KW-0249">Electron transport</keyword>
<name>A0A4V6RF90_9PROT</name>
<evidence type="ECO:0000256" key="1">
    <source>
        <dbReference type="ARBA" id="ARBA00008987"/>
    </source>
</evidence>
<gene>
    <name evidence="9" type="primary">trxA</name>
    <name evidence="9" type="ORF">E5162_08685</name>
</gene>
<dbReference type="GO" id="GO:0015035">
    <property type="term" value="F:protein-disulfide reductase activity"/>
    <property type="evidence" value="ECO:0007669"/>
    <property type="project" value="UniProtKB-UniRule"/>
</dbReference>
<dbReference type="InterPro" id="IPR017937">
    <property type="entry name" value="Thioredoxin_CS"/>
</dbReference>
<evidence type="ECO:0000256" key="5">
    <source>
        <dbReference type="ARBA" id="ARBA00023284"/>
    </source>
</evidence>
<dbReference type="FunFam" id="3.40.30.10:FF:000001">
    <property type="entry name" value="Thioredoxin"/>
    <property type="match status" value="1"/>
</dbReference>
<evidence type="ECO:0000256" key="6">
    <source>
        <dbReference type="NCBIfam" id="TIGR01068"/>
    </source>
</evidence>
<dbReference type="PANTHER" id="PTHR45663">
    <property type="entry name" value="GEO12009P1"/>
    <property type="match status" value="1"/>
</dbReference>
<dbReference type="Pfam" id="PF14559">
    <property type="entry name" value="TPR_19"/>
    <property type="match status" value="1"/>
</dbReference>
<dbReference type="Proteomes" id="UP000305451">
    <property type="component" value="Unassembled WGS sequence"/>
</dbReference>
<organism evidence="9 10">
    <name type="scientific">Marinicauda pacifica</name>
    <dbReference type="NCBI Taxonomy" id="1133559"/>
    <lineage>
        <taxon>Bacteria</taxon>
        <taxon>Pseudomonadati</taxon>
        <taxon>Pseudomonadota</taxon>
        <taxon>Alphaproteobacteria</taxon>
        <taxon>Maricaulales</taxon>
        <taxon>Maricaulaceae</taxon>
        <taxon>Marinicauda</taxon>
    </lineage>
</organism>
<accession>A0A4V6RF90</accession>
<comment type="caution">
    <text evidence="9">The sequence shown here is derived from an EMBL/GenBank/DDBJ whole genome shotgun (WGS) entry which is preliminary data.</text>
</comment>
<dbReference type="SUPFAM" id="SSF52833">
    <property type="entry name" value="Thioredoxin-like"/>
    <property type="match status" value="1"/>
</dbReference>
<evidence type="ECO:0000256" key="2">
    <source>
        <dbReference type="ARBA" id="ARBA00022448"/>
    </source>
</evidence>
<evidence type="ECO:0000313" key="9">
    <source>
        <dbReference type="EMBL" id="TGY93129.1"/>
    </source>
</evidence>
<protein>
    <recommendedName>
        <fullName evidence="6">Thioredoxin</fullName>
    </recommendedName>
</protein>
<keyword evidence="5" id="KW-0676">Redox-active center</keyword>
<dbReference type="GO" id="GO:0006950">
    <property type="term" value="P:response to stress"/>
    <property type="evidence" value="ECO:0007669"/>
    <property type="project" value="UniProtKB-ARBA"/>
</dbReference>
<dbReference type="InterPro" id="IPR011990">
    <property type="entry name" value="TPR-like_helical_dom_sf"/>
</dbReference>
<keyword evidence="10" id="KW-1185">Reference proteome</keyword>
<dbReference type="AlphaFoldDB" id="A0A4V6RF90"/>
<evidence type="ECO:0000256" key="4">
    <source>
        <dbReference type="ARBA" id="ARBA00023157"/>
    </source>
</evidence>
<dbReference type="SMART" id="SM00028">
    <property type="entry name" value="TPR"/>
    <property type="match status" value="2"/>
</dbReference>
<dbReference type="SUPFAM" id="SSF48452">
    <property type="entry name" value="TPR-like"/>
    <property type="match status" value="1"/>
</dbReference>
<dbReference type="PROSITE" id="PS51352">
    <property type="entry name" value="THIOREDOXIN_2"/>
    <property type="match status" value="1"/>
</dbReference>
<comment type="similarity">
    <text evidence="1">Belongs to the thioredoxin family.</text>
</comment>
<dbReference type="InterPro" id="IPR036249">
    <property type="entry name" value="Thioredoxin-like_sf"/>
</dbReference>
<dbReference type="GO" id="GO:0005829">
    <property type="term" value="C:cytosol"/>
    <property type="evidence" value="ECO:0007669"/>
    <property type="project" value="TreeGrafter"/>
</dbReference>
<dbReference type="InterPro" id="IPR019734">
    <property type="entry name" value="TPR_rpt"/>
</dbReference>
<dbReference type="PRINTS" id="PR00421">
    <property type="entry name" value="THIOREDOXIN"/>
</dbReference>
<dbReference type="OrthoDB" id="9790390at2"/>
<evidence type="ECO:0000259" key="8">
    <source>
        <dbReference type="PROSITE" id="PS51352"/>
    </source>
</evidence>
<feature type="domain" description="Thioredoxin" evidence="8">
    <location>
        <begin position="20"/>
        <end position="154"/>
    </location>
</feature>